<dbReference type="Proteomes" id="UP000541558">
    <property type="component" value="Unassembled WGS sequence"/>
</dbReference>
<evidence type="ECO:0000256" key="3">
    <source>
        <dbReference type="ARBA" id="ARBA00022824"/>
    </source>
</evidence>
<evidence type="ECO:0000256" key="7">
    <source>
        <dbReference type="SAM" id="SignalP"/>
    </source>
</evidence>
<evidence type="ECO:0000313" key="10">
    <source>
        <dbReference type="Proteomes" id="UP000541558"/>
    </source>
</evidence>
<proteinExistence type="predicted"/>
<evidence type="ECO:0000256" key="4">
    <source>
        <dbReference type="ARBA" id="ARBA00023157"/>
    </source>
</evidence>
<dbReference type="PANTHER" id="PTHR12630:SF1">
    <property type="entry name" value="GLUCOSIDASE 2 SUBUNIT BETA"/>
    <property type="match status" value="1"/>
</dbReference>
<dbReference type="PANTHER" id="PTHR12630">
    <property type="entry name" value="N-LINKED OLIGOSACCHARIDE PROCESSING"/>
    <property type="match status" value="1"/>
</dbReference>
<dbReference type="AlphaFoldDB" id="A0A8H5CAM2"/>
<reference evidence="9 10" key="1">
    <citation type="journal article" date="2020" name="ISME J.">
        <title>Uncovering the hidden diversity of litter-decomposition mechanisms in mushroom-forming fungi.</title>
        <authorList>
            <person name="Floudas D."/>
            <person name="Bentzer J."/>
            <person name="Ahren D."/>
            <person name="Johansson T."/>
            <person name="Persson P."/>
            <person name="Tunlid A."/>
        </authorList>
    </citation>
    <scope>NUCLEOTIDE SEQUENCE [LARGE SCALE GENOMIC DNA]</scope>
    <source>
        <strain evidence="9 10">CBS 175.51</strain>
    </source>
</reference>
<evidence type="ECO:0000256" key="5">
    <source>
        <dbReference type="SAM" id="Coils"/>
    </source>
</evidence>
<dbReference type="InterPro" id="IPR039794">
    <property type="entry name" value="Gtb1-like"/>
</dbReference>
<organism evidence="9 10">
    <name type="scientific">Ephemerocybe angulata</name>
    <dbReference type="NCBI Taxonomy" id="980116"/>
    <lineage>
        <taxon>Eukaryota</taxon>
        <taxon>Fungi</taxon>
        <taxon>Dikarya</taxon>
        <taxon>Basidiomycota</taxon>
        <taxon>Agaricomycotina</taxon>
        <taxon>Agaricomycetes</taxon>
        <taxon>Agaricomycetidae</taxon>
        <taxon>Agaricales</taxon>
        <taxon>Agaricineae</taxon>
        <taxon>Psathyrellaceae</taxon>
        <taxon>Ephemerocybe</taxon>
    </lineage>
</organism>
<feature type="region of interest" description="Disordered" evidence="6">
    <location>
        <begin position="266"/>
        <end position="293"/>
    </location>
</feature>
<feature type="coiled-coil region" evidence="5">
    <location>
        <begin position="376"/>
        <end position="403"/>
    </location>
</feature>
<keyword evidence="2 7" id="KW-0732">Signal</keyword>
<dbReference type="Gene3D" id="2.70.130.10">
    <property type="entry name" value="Mannose-6-phosphate receptor binding domain"/>
    <property type="match status" value="1"/>
</dbReference>
<dbReference type="EMBL" id="JAACJK010000057">
    <property type="protein sequence ID" value="KAF5337208.1"/>
    <property type="molecule type" value="Genomic_DNA"/>
</dbReference>
<evidence type="ECO:0000256" key="1">
    <source>
        <dbReference type="ARBA" id="ARBA00022387"/>
    </source>
</evidence>
<feature type="coiled-coil region" evidence="5">
    <location>
        <begin position="149"/>
        <end position="227"/>
    </location>
</feature>
<name>A0A8H5CAM2_9AGAR</name>
<sequence length="540" mass="60685">MVPWLLLALPLGATAAAGSDKLLGVHPSALAKYTPTKSNTWKCLDGSKEISWNAVNDDYCDCPDGSDEPGTSACPDSRFWCKNEGHIGAYIHSSRVGDGLCETECCDGSDERPGTCPNRCKEIGEAYRAKRDAELKIQKTGSKIRSTYIAFAHKERKRLEDLAASLEKDIVAKEKEVEKLREIAERTESLTQAALDHKRQSPLYQSLLNHNKALKSLKREYKKHADKEKQLGQILDSLRTGYNPNYQDMAVLEAVRGWEELAGLPHINDVKKDGEESSTPEPESEKTEEAVDDGLWTADELDSELDDLIGTDYTSLLLEHEDHINTPTEDSLLFKITSYIPDAWLPQYEAWKDNFVDWLEKLGIVSEESSGSSTEATRAQQALTEANAELAHMKREKTESESDVLKIFNPEHFGAEGEWKKLDDTCINHEVGDYTYELCFFKEAKQKPNKGGSNFSLGRFQSWNKDARPGSPEYYSKQVYQHGTRCWNGPERSVVVLLTCGVENTIYSVQELEKCEYQFKGTSPALCLPPGKEPQNHEEL</sequence>
<dbReference type="InterPro" id="IPR036607">
    <property type="entry name" value="PRKCSH"/>
</dbReference>
<evidence type="ECO:0000259" key="8">
    <source>
        <dbReference type="PROSITE" id="PS51914"/>
    </source>
</evidence>
<keyword evidence="10" id="KW-1185">Reference proteome</keyword>
<keyword evidence="4" id="KW-1015">Disulfide bond</keyword>
<dbReference type="Pfam" id="PF12999">
    <property type="entry name" value="PRKCSH-like"/>
    <property type="match status" value="1"/>
</dbReference>
<dbReference type="Pfam" id="PF13015">
    <property type="entry name" value="PRKCSH_1"/>
    <property type="match status" value="1"/>
</dbReference>
<evidence type="ECO:0000256" key="6">
    <source>
        <dbReference type="SAM" id="MobiDB-lite"/>
    </source>
</evidence>
<evidence type="ECO:0000313" key="9">
    <source>
        <dbReference type="EMBL" id="KAF5337208.1"/>
    </source>
</evidence>
<feature type="domain" description="MRH" evidence="8">
    <location>
        <begin position="424"/>
        <end position="529"/>
    </location>
</feature>
<comment type="caution">
    <text evidence="9">The sequence shown here is derived from an EMBL/GenBank/DDBJ whole genome shotgun (WGS) entry which is preliminary data.</text>
</comment>
<dbReference type="GO" id="GO:0017177">
    <property type="term" value="C:glucosidase II complex"/>
    <property type="evidence" value="ECO:0007669"/>
    <property type="project" value="TreeGrafter"/>
</dbReference>
<dbReference type="SUPFAM" id="SSF50911">
    <property type="entry name" value="Mannose 6-phosphate receptor domain"/>
    <property type="match status" value="1"/>
</dbReference>
<feature type="chain" id="PRO_5034149533" description="Glucosidase 2 subunit beta" evidence="7">
    <location>
        <begin position="17"/>
        <end position="540"/>
    </location>
</feature>
<dbReference type="OrthoDB" id="28322at2759"/>
<keyword evidence="3" id="KW-0256">Endoplasmic reticulum</keyword>
<gene>
    <name evidence="9" type="ORF">D9611_002878</name>
</gene>
<dbReference type="PROSITE" id="PS51914">
    <property type="entry name" value="MRH"/>
    <property type="match status" value="1"/>
</dbReference>
<dbReference type="InterPro" id="IPR009011">
    <property type="entry name" value="Man6P_isomerase_rcpt-bd_dom_sf"/>
</dbReference>
<protein>
    <recommendedName>
        <fullName evidence="1">Glucosidase 2 subunit beta</fullName>
    </recommendedName>
</protein>
<dbReference type="InterPro" id="IPR044865">
    <property type="entry name" value="MRH_dom"/>
</dbReference>
<dbReference type="GO" id="GO:0006491">
    <property type="term" value="P:N-glycan processing"/>
    <property type="evidence" value="ECO:0007669"/>
    <property type="project" value="TreeGrafter"/>
</dbReference>
<accession>A0A8H5CAM2</accession>
<evidence type="ECO:0000256" key="2">
    <source>
        <dbReference type="ARBA" id="ARBA00022729"/>
    </source>
</evidence>
<feature type="signal peptide" evidence="7">
    <location>
        <begin position="1"/>
        <end position="16"/>
    </location>
</feature>
<dbReference type="InterPro" id="IPR028146">
    <property type="entry name" value="PRKCSH_N"/>
</dbReference>
<keyword evidence="5" id="KW-0175">Coiled coil</keyword>